<dbReference type="GO" id="GO:0016788">
    <property type="term" value="F:hydrolase activity, acting on ester bonds"/>
    <property type="evidence" value="ECO:0007669"/>
    <property type="project" value="InterPro"/>
</dbReference>
<name>A0AAW4B0E2_VIBAN</name>
<comment type="subcellular location">
    <subcellularLocation>
        <location evidence="1">Endoplasmic reticulum</location>
    </subcellularLocation>
    <subcellularLocation>
        <location evidence="2">Membrane</location>
    </subcellularLocation>
</comment>
<proteinExistence type="predicted"/>
<protein>
    <submittedName>
        <fullName evidence="6">Alpha/beta hydrolase</fullName>
    </submittedName>
</protein>
<dbReference type="EMBL" id="RDOM01000042">
    <property type="protein sequence ID" value="MBF4273212.1"/>
    <property type="molecule type" value="Genomic_DNA"/>
</dbReference>
<dbReference type="Gene3D" id="3.40.50.1820">
    <property type="entry name" value="alpha/beta hydrolase"/>
    <property type="match status" value="1"/>
</dbReference>
<dbReference type="GO" id="GO:0016020">
    <property type="term" value="C:membrane"/>
    <property type="evidence" value="ECO:0007669"/>
    <property type="project" value="UniProtKB-SubCell"/>
</dbReference>
<evidence type="ECO:0000256" key="4">
    <source>
        <dbReference type="ARBA" id="ARBA00023136"/>
    </source>
</evidence>
<dbReference type="InterPro" id="IPR012908">
    <property type="entry name" value="PGAP1-ab_dom-like"/>
</dbReference>
<gene>
    <name evidence="6" type="ORF">EAY07_14485</name>
</gene>
<keyword evidence="6" id="KW-0378">Hydrolase</keyword>
<keyword evidence="3" id="KW-0256">Endoplasmic reticulum</keyword>
<dbReference type="PANTHER" id="PTHR48182">
    <property type="entry name" value="PROTEIN SERAC1"/>
    <property type="match status" value="1"/>
</dbReference>
<dbReference type="InterPro" id="IPR052374">
    <property type="entry name" value="SERAC1"/>
</dbReference>
<evidence type="ECO:0000256" key="1">
    <source>
        <dbReference type="ARBA" id="ARBA00004240"/>
    </source>
</evidence>
<dbReference type="InterPro" id="IPR029058">
    <property type="entry name" value="AB_hydrolase_fold"/>
</dbReference>
<dbReference type="SUPFAM" id="SSF53474">
    <property type="entry name" value="alpha/beta-Hydrolases"/>
    <property type="match status" value="1"/>
</dbReference>
<evidence type="ECO:0000259" key="5">
    <source>
        <dbReference type="Pfam" id="PF07819"/>
    </source>
</evidence>
<evidence type="ECO:0000256" key="3">
    <source>
        <dbReference type="ARBA" id="ARBA00022824"/>
    </source>
</evidence>
<evidence type="ECO:0000313" key="7">
    <source>
        <dbReference type="Proteomes" id="UP000722957"/>
    </source>
</evidence>
<evidence type="ECO:0000313" key="6">
    <source>
        <dbReference type="EMBL" id="MBF4273212.1"/>
    </source>
</evidence>
<dbReference type="PANTHER" id="PTHR48182:SF2">
    <property type="entry name" value="PROTEIN SERAC1"/>
    <property type="match status" value="1"/>
</dbReference>
<sequence length="298" mass="33080">MIEFIKKQDNNSLILFIHGFTGGDDTWSYSKVCSFPQLLADDLDISSSYDIATFSYYTKLSSTYSKTLNIGKFISNLFRTSHKKLKSNSSIEEISNLLRTEIRFNLASYDNIVVVAHSMGGLVTKSAIVKDIEDNSVSKIKLFLSLSVPHQGADAATFGSLVSKNIQIENLAPLNDFIHKINDFWLKTSLRPTTKYFYGVSDKVVSKTSAVPIDKEKSDVISVEENHTSITKPENVNNTTYCAVKQLILEHKNGDAATTNISIQKLDSDSEFSDELFVLKLLSANIHDSTIRSAVSAP</sequence>
<reference evidence="6 7" key="1">
    <citation type="journal article" date="2021" name="PeerJ">
        <title>Analysis of 44 Vibrio anguillarum genomes reveals high genetic diversity.</title>
        <authorList>
            <person name="Hansen M.J."/>
            <person name="Dalsgaard I."/>
        </authorList>
    </citation>
    <scope>NUCLEOTIDE SEQUENCE [LARGE SCALE GENOMIC DNA]</scope>
    <source>
        <strain evidence="6 7">17-16730-2A</strain>
    </source>
</reference>
<accession>A0AAW4B0E2</accession>
<evidence type="ECO:0000256" key="2">
    <source>
        <dbReference type="ARBA" id="ARBA00004370"/>
    </source>
</evidence>
<dbReference type="Proteomes" id="UP000722957">
    <property type="component" value="Unassembled WGS sequence"/>
</dbReference>
<dbReference type="RefSeq" id="WP_080749052.1">
    <property type="nucleotide sequence ID" value="NZ_CP021980.1"/>
</dbReference>
<dbReference type="Pfam" id="PF07819">
    <property type="entry name" value="PGAP1"/>
    <property type="match status" value="1"/>
</dbReference>
<feature type="domain" description="GPI inositol-deacylase PGAP1-like alpha/beta" evidence="5">
    <location>
        <begin position="88"/>
        <end position="170"/>
    </location>
</feature>
<organism evidence="6 7">
    <name type="scientific">Vibrio anguillarum</name>
    <name type="common">Listonella anguillarum</name>
    <dbReference type="NCBI Taxonomy" id="55601"/>
    <lineage>
        <taxon>Bacteria</taxon>
        <taxon>Pseudomonadati</taxon>
        <taxon>Pseudomonadota</taxon>
        <taxon>Gammaproteobacteria</taxon>
        <taxon>Vibrionales</taxon>
        <taxon>Vibrionaceae</taxon>
        <taxon>Vibrio</taxon>
    </lineage>
</organism>
<keyword evidence="4" id="KW-0472">Membrane</keyword>
<dbReference type="AlphaFoldDB" id="A0AAW4B0E2"/>
<comment type="caution">
    <text evidence="6">The sequence shown here is derived from an EMBL/GenBank/DDBJ whole genome shotgun (WGS) entry which is preliminary data.</text>
</comment>